<evidence type="ECO:0000313" key="4">
    <source>
        <dbReference type="EMBL" id="AYB43696.1"/>
    </source>
</evidence>
<dbReference type="Pfam" id="PF00583">
    <property type="entry name" value="Acetyltransf_1"/>
    <property type="match status" value="1"/>
</dbReference>
<gene>
    <name evidence="4" type="ORF">D5F53_10510</name>
</gene>
<evidence type="ECO:0000259" key="3">
    <source>
        <dbReference type="PROSITE" id="PS51186"/>
    </source>
</evidence>
<evidence type="ECO:0000256" key="2">
    <source>
        <dbReference type="ARBA" id="ARBA00023315"/>
    </source>
</evidence>
<sequence>MQIRIANEQDAEGIASVHVNSWKTTYRGIVDDDFLQKLSTADRVEGWRRKLANMPEDEQLLVISDEHGKVYGFMSYGTEREQKIPHAGELYAIYLLEEIQGQGWGKRLFARLKEFLQTRGYRSLSVWVLVGNKAEQFYRYMGAQELKQKEIVIGRKRHTELALLWGSLDQIRSSS</sequence>
<keyword evidence="1 4" id="KW-0808">Transferase</keyword>
<dbReference type="InterPro" id="IPR016181">
    <property type="entry name" value="Acyl_CoA_acyltransferase"/>
</dbReference>
<dbReference type="Gene3D" id="3.40.630.30">
    <property type="match status" value="1"/>
</dbReference>
<evidence type="ECO:0000313" key="5">
    <source>
        <dbReference type="Proteomes" id="UP000266552"/>
    </source>
</evidence>
<dbReference type="CDD" id="cd04301">
    <property type="entry name" value="NAT_SF"/>
    <property type="match status" value="1"/>
</dbReference>
<dbReference type="InterPro" id="IPR000182">
    <property type="entry name" value="GNAT_dom"/>
</dbReference>
<dbReference type="RefSeq" id="WP_119847635.1">
    <property type="nucleotide sequence ID" value="NZ_CP032412.1"/>
</dbReference>
<dbReference type="EMBL" id="CP032412">
    <property type="protein sequence ID" value="AYB43696.1"/>
    <property type="molecule type" value="Genomic_DNA"/>
</dbReference>
<organism evidence="4 5">
    <name type="scientific">Paenibacillus lautus</name>
    <name type="common">Bacillus lautus</name>
    <dbReference type="NCBI Taxonomy" id="1401"/>
    <lineage>
        <taxon>Bacteria</taxon>
        <taxon>Bacillati</taxon>
        <taxon>Bacillota</taxon>
        <taxon>Bacilli</taxon>
        <taxon>Bacillales</taxon>
        <taxon>Paenibacillaceae</taxon>
        <taxon>Paenibacillus</taxon>
    </lineage>
</organism>
<protein>
    <submittedName>
        <fullName evidence="4">GNAT family N-acetyltransferase</fullName>
    </submittedName>
</protein>
<evidence type="ECO:0000256" key="1">
    <source>
        <dbReference type="ARBA" id="ARBA00022679"/>
    </source>
</evidence>
<dbReference type="SUPFAM" id="SSF55729">
    <property type="entry name" value="Acyl-CoA N-acyltransferases (Nat)"/>
    <property type="match status" value="1"/>
</dbReference>
<keyword evidence="5" id="KW-1185">Reference proteome</keyword>
<dbReference type="Proteomes" id="UP000266552">
    <property type="component" value="Chromosome"/>
</dbReference>
<name>A0A385TJ84_PAELA</name>
<reference evidence="4 5" key="1">
    <citation type="submission" date="2018-09" db="EMBL/GenBank/DDBJ databases">
        <title>Genome Sequence of Paenibacillus lautus Strain E7593-69, Azo Dye-Degrading Bacteria, Isolated from Commercial Tattoo Inks.</title>
        <authorList>
            <person name="Nho S.W."/>
            <person name="Kim S.-J."/>
            <person name="Kweon O."/>
            <person name="Cerniglia C.E."/>
        </authorList>
    </citation>
    <scope>NUCLEOTIDE SEQUENCE [LARGE SCALE GENOMIC DNA]</scope>
    <source>
        <strain evidence="4 5">E7593-69</strain>
    </source>
</reference>
<dbReference type="KEGG" id="plw:D5F53_10510"/>
<dbReference type="GO" id="GO:0016747">
    <property type="term" value="F:acyltransferase activity, transferring groups other than amino-acyl groups"/>
    <property type="evidence" value="ECO:0007669"/>
    <property type="project" value="InterPro"/>
</dbReference>
<accession>A0A385TJ84</accession>
<dbReference type="PROSITE" id="PS51186">
    <property type="entry name" value="GNAT"/>
    <property type="match status" value="1"/>
</dbReference>
<proteinExistence type="predicted"/>
<keyword evidence="2" id="KW-0012">Acyltransferase</keyword>
<feature type="domain" description="N-acetyltransferase" evidence="3">
    <location>
        <begin position="1"/>
        <end position="166"/>
    </location>
</feature>
<dbReference type="AlphaFoldDB" id="A0A385TJ84"/>
<dbReference type="InterPro" id="IPR050832">
    <property type="entry name" value="Bact_Acetyltransf"/>
</dbReference>
<dbReference type="PANTHER" id="PTHR43877">
    <property type="entry name" value="AMINOALKYLPHOSPHONATE N-ACETYLTRANSFERASE-RELATED-RELATED"/>
    <property type="match status" value="1"/>
</dbReference>